<feature type="compositionally biased region" description="Polar residues" evidence="1">
    <location>
        <begin position="60"/>
        <end position="69"/>
    </location>
</feature>
<accession>A0ABQ9D2Y7</accession>
<comment type="caution">
    <text evidence="2">The sequence shown here is derived from an EMBL/GenBank/DDBJ whole genome shotgun (WGS) entry which is preliminary data.</text>
</comment>
<gene>
    <name evidence="2" type="ORF">WISP_86687</name>
</gene>
<feature type="region of interest" description="Disordered" evidence="1">
    <location>
        <begin position="60"/>
        <end position="104"/>
    </location>
</feature>
<proteinExistence type="predicted"/>
<keyword evidence="3" id="KW-1185">Reference proteome</keyword>
<evidence type="ECO:0000313" key="3">
    <source>
        <dbReference type="Proteomes" id="UP001145742"/>
    </source>
</evidence>
<protein>
    <submittedName>
        <fullName evidence="2">Forkhead box protein o3</fullName>
    </submittedName>
</protein>
<sequence>MFNLDKEFKDNKKSFIKYIKNKRKTNNNVSPLLNRGGILVTEDAEKVELLSAFFASVFTDKTNPQGSDSGDQDEGMLEGRLPLGQEGLGHKIPRQTGHPQAQGP</sequence>
<evidence type="ECO:0000313" key="2">
    <source>
        <dbReference type="EMBL" id="KAJ7414123.1"/>
    </source>
</evidence>
<evidence type="ECO:0000256" key="1">
    <source>
        <dbReference type="SAM" id="MobiDB-lite"/>
    </source>
</evidence>
<reference evidence="2" key="1">
    <citation type="submission" date="2019-10" db="EMBL/GenBank/DDBJ databases">
        <authorList>
            <person name="Soares A.E.R."/>
            <person name="Aleixo A."/>
            <person name="Schneider P."/>
            <person name="Miyaki C.Y."/>
            <person name="Schneider M.P."/>
            <person name="Mello C."/>
            <person name="Vasconcelos A.T.R."/>
        </authorList>
    </citation>
    <scope>NUCLEOTIDE SEQUENCE</scope>
    <source>
        <tissue evidence="2">Muscle</tissue>
    </source>
</reference>
<organism evidence="2 3">
    <name type="scientific">Willisornis vidua</name>
    <name type="common">Xingu scale-backed antbird</name>
    <dbReference type="NCBI Taxonomy" id="1566151"/>
    <lineage>
        <taxon>Eukaryota</taxon>
        <taxon>Metazoa</taxon>
        <taxon>Chordata</taxon>
        <taxon>Craniata</taxon>
        <taxon>Vertebrata</taxon>
        <taxon>Euteleostomi</taxon>
        <taxon>Archelosauria</taxon>
        <taxon>Archosauria</taxon>
        <taxon>Dinosauria</taxon>
        <taxon>Saurischia</taxon>
        <taxon>Theropoda</taxon>
        <taxon>Coelurosauria</taxon>
        <taxon>Aves</taxon>
        <taxon>Neognathae</taxon>
        <taxon>Neoaves</taxon>
        <taxon>Telluraves</taxon>
        <taxon>Australaves</taxon>
        <taxon>Passeriformes</taxon>
        <taxon>Thamnophilidae</taxon>
        <taxon>Willisornis</taxon>
    </lineage>
</organism>
<dbReference type="EMBL" id="WHWB01034085">
    <property type="protein sequence ID" value="KAJ7414123.1"/>
    <property type="molecule type" value="Genomic_DNA"/>
</dbReference>
<name>A0ABQ9D2Y7_9PASS</name>
<dbReference type="Proteomes" id="UP001145742">
    <property type="component" value="Unassembled WGS sequence"/>
</dbReference>